<comment type="caution">
    <text evidence="1">The sequence shown here is derived from an EMBL/GenBank/DDBJ whole genome shotgun (WGS) entry which is preliminary data.</text>
</comment>
<name>A0AAD5XT00_9FUNG</name>
<dbReference type="Proteomes" id="UP001212152">
    <property type="component" value="Unassembled WGS sequence"/>
</dbReference>
<proteinExistence type="predicted"/>
<accession>A0AAD5XT00</accession>
<evidence type="ECO:0000313" key="2">
    <source>
        <dbReference type="Proteomes" id="UP001212152"/>
    </source>
</evidence>
<dbReference type="AlphaFoldDB" id="A0AAD5XT00"/>
<evidence type="ECO:0000313" key="1">
    <source>
        <dbReference type="EMBL" id="KAJ3179327.1"/>
    </source>
</evidence>
<dbReference type="EMBL" id="JADGJQ010000021">
    <property type="protein sequence ID" value="KAJ3179327.1"/>
    <property type="molecule type" value="Genomic_DNA"/>
</dbReference>
<protein>
    <submittedName>
        <fullName evidence="1">Uncharacterized protein</fullName>
    </submittedName>
</protein>
<reference evidence="1" key="1">
    <citation type="submission" date="2020-05" db="EMBL/GenBank/DDBJ databases">
        <title>Phylogenomic resolution of chytrid fungi.</title>
        <authorList>
            <person name="Stajich J.E."/>
            <person name="Amses K."/>
            <person name="Simmons R."/>
            <person name="Seto K."/>
            <person name="Myers J."/>
            <person name="Bonds A."/>
            <person name="Quandt C.A."/>
            <person name="Barry K."/>
            <person name="Liu P."/>
            <person name="Grigoriev I."/>
            <person name="Longcore J.E."/>
            <person name="James T.Y."/>
        </authorList>
    </citation>
    <scope>NUCLEOTIDE SEQUENCE</scope>
    <source>
        <strain evidence="1">JEL0379</strain>
    </source>
</reference>
<keyword evidence="2" id="KW-1185">Reference proteome</keyword>
<gene>
    <name evidence="1" type="ORF">HDU87_002936</name>
</gene>
<organism evidence="1 2">
    <name type="scientific">Geranomyces variabilis</name>
    <dbReference type="NCBI Taxonomy" id="109894"/>
    <lineage>
        <taxon>Eukaryota</taxon>
        <taxon>Fungi</taxon>
        <taxon>Fungi incertae sedis</taxon>
        <taxon>Chytridiomycota</taxon>
        <taxon>Chytridiomycota incertae sedis</taxon>
        <taxon>Chytridiomycetes</taxon>
        <taxon>Spizellomycetales</taxon>
        <taxon>Powellomycetaceae</taxon>
        <taxon>Geranomyces</taxon>
    </lineage>
</organism>
<sequence length="556" mass="60871">MGSGSHRVNGLFDQWLENKETSYGEAAVHRKSVKDWLAEYMNPKLGGAPSQLKLGAPLIAKWAEKKQEYVQLKDHIGVEREFALEKATFAVNTLKRAREIDERDASYSLRPQPARGSSPGLQNQGATIDHLRGASQDSVFSIDEPATSDRPQEPAVPVRLQELARLDRLQAKPQGVVTPDRPPPLPVFPENEAQLLARFSFSARYTDLCKDRFLSSPVARLAQLGRHALRKRRWAVFEAKIMAEVGAVVNGETSWSAPISQMHLGKVLSVLEELPALAKAVTVLGELQANGKIVTVEAAPSKCDRDPFFIDTLTVTASLSAIATYRPTPVRGPGSLPHETHIKSELWVDVLSKSVKFPTSQFIPLWEMTHMFPGHAASGSSRSDFSALVVAANHEVFPFLIIESESNGFYSHKDDLVATSEAAYELNTICGQLCESAEDLDLACIFVGLISDATISFRAMRPHLDGNKICYMQSSYVRSFRLAGDGPLSDHIMNALDLVAFLRGPVASAGRSLAKLATAEVDRKYPYASCVPRLPPAVARSGPKGTEFTPCKDITL</sequence>